<comment type="caution">
    <text evidence="1">The sequence shown here is derived from an EMBL/GenBank/DDBJ whole genome shotgun (WGS) entry which is preliminary data.</text>
</comment>
<dbReference type="EMBL" id="UYJE01002666">
    <property type="protein sequence ID" value="VDI12754.1"/>
    <property type="molecule type" value="Genomic_DNA"/>
</dbReference>
<dbReference type="InterPro" id="IPR036116">
    <property type="entry name" value="FN3_sf"/>
</dbReference>
<evidence type="ECO:0000313" key="1">
    <source>
        <dbReference type="EMBL" id="VDI12754.1"/>
    </source>
</evidence>
<evidence type="ECO:0000313" key="2">
    <source>
        <dbReference type="Proteomes" id="UP000596742"/>
    </source>
</evidence>
<dbReference type="PANTHER" id="PTHR16897">
    <property type="entry name" value="OS10G0105400 PROTEIN"/>
    <property type="match status" value="1"/>
</dbReference>
<name>A0A8B6CZ84_MYTGA</name>
<dbReference type="SUPFAM" id="SSF49265">
    <property type="entry name" value="Fibronectin type III"/>
    <property type="match status" value="1"/>
</dbReference>
<sequence>MKTLHKHNGNHNRRYFFTVTATNNAFLVAYDHIDILVDESPPEVGVVLEGPIGSPDTDYTSINQFTVHWHGFIDHESGIKVYRVGIGRNCINNLNNKEAGEMNGSFVLETIYESTKLAFPDGQGKYHVTVMAFNHAMSPSKIACSDGITFDESVPEIVNVSIKYATTVESIGCYDGVPWLVKQNLSRIKLFGYECSKLCTNKSSDEMLSLLPIIQEYTGEGTAVSSFMCRTISRYKQNLIYTPTDLFQITWGIGEDYSQISHAYVGFGKDVSEIDSPNLMAYTKTHHLTSYVQHHPGFIGEQTIFIFIKVQNRAGLDQKIWFGPILADETPPICQPISMPVLDNGFVIVQWDKKTFYDTEQTEEIGSVMFRVAGVENKYVTPFLEWDIKSHGGQCGIHHQCIKYPVNKLQMYDSEKSLDFHMQMHVYNYGGHYCSINTPSFKLPNIIPPRQGIVLDVDPGSKGFYQDLDVIYDAKVYCFVMKGFTNEEVEFEVGVGTVNKSDDALTFHVFNATYEEKVCESIGQLKTEKKYYVTVKASYTNHEVYRVSSDGFAILNSTTVTASMMIFHGIRCGVQNLLDKWIIASSHNVLQLFKPLQYGVTHSLLTDYTNASVRILNTNVLVISRRQILNQMIVTFIPLVSVFNISIDVDSNNSNKSSNITLFLHQCDPDMELQSSTTFLPVYWSIGEEYKQYVSHYEVALCQMTNDTTCEGRLLYESVGTDRYKFFHGNFKESVYKVFVKTCFGLKCLKPSISSDIVVEIVAPKNIKVQASLHLANNCINITVRWQKSPCTVLYKETIPAGYRWSLFKERGNTMLTDWQVYIGKETDENKELFTDSDCLGIPVYLHHELYVCIEAFCPSGDFKRDCSRATVIDNPNIYDKNIIYDLNLNNPVIKRIAELKHSSNIGKYLTVLHDNEMDFAEQNVTISGFLLGVFEVPVKWFLMKHQVIPSVDCSLDLSCLFSTDTTNGFVNFDNPYLKENGLLYLCAVTDSFHGCSDGFLVDDDILKGGKVSIPSRNGYVIEGSSISIHWSGFSGNSKVIDMGYPNAVASYQYAVGTRIGGTDVVPFTPAGLADFVVVTDLRLQPGQIYYATIRACDHLNRSVERHSEGVIYDNTPPVSGTTQVERGIRYFVKTHQISVQWFGFEDKESGIVQFEIGIGSTNNSADIVPFHETNMFAEINEDSRLTDGHQYYAIVKTDIDYQRNTTSISCKWRGFHDPHSQIESYYVGLGLTAGNDDIESLTNIGLRNAKTWTSTFVQGVRYYCILKACNRAGLCSHDASNGIIIDNSAPIPGIVVVGEPGIHSRYQSDNSSLHATWIGFEDPHSGIDHFEVCIGTQPLLCDIMKHWNVSLSSSFLKTQLGLKDDVPMFVTITACNKVELCVERSSQSFMIDDTPPVLIIQPYVESVKNNSSNIRQIISDPSFFKIRWRFYDDRSPIIRTTISIQSKLDSHIPMSDTVISNENVFTVKLVNDDRLRLGDIYIAKVTSCNAALLCNTANSEEVLLDYSPPQIGGFMPPLNWEVIQGTTNSIRFNLTWYGFSDVESGIRSYYISIGYDYSRADIIKAYKFNPDQQDPGGIQNTTINLDTTNKFPEKLVFTIWAENYAGLLSSQSKITTDVVSFNRNFTKGNLVIQKHSCVAEYCNNDCTCAVVGHKCKTDSQSMCNSKPDYNDESSDRVRIIVSNTDIGIVGSSSCLMSKWTDNLNESIWRFEYTFGIQNGEPGTGIFDLANENPWRDVGKETEAIHCLSPDKKLEHKTNYVAYVKVWYSFTSNTIFRSEPVQIDHTSPDIHKRYFVIDSTINCEEDADYILSTDSVLSCWDGIFHDEESGIMNFMVSLGTSPYADDIVRMHDVGNKTRADWTGLSLEPGTRYFTTVRAINKIGLQTNLSSDGFAIDDIAPIAGIVYNTGHHSDAIYQSNNQPVQFSWHGFEDEHSFVDSYYIGFIVNGKGPLANESSSFQKIDIHDHKVYNGNLNHGDTISAMVKAIDKAGHESPIVTSLQLLIDNTPPQSFDCKRFGTIYEKQITGKNRWLDHITCHKNNVYKIKVSITEVTFDFKAVLVS</sequence>
<dbReference type="PANTHER" id="PTHR16897:SF2">
    <property type="entry name" value="OS03G0226600 PROTEIN"/>
    <property type="match status" value="1"/>
</dbReference>
<protein>
    <submittedName>
        <fullName evidence="1">Uncharacterized protein</fullName>
    </submittedName>
</protein>
<accession>A0A8B6CZ84</accession>
<organism evidence="1 2">
    <name type="scientific">Mytilus galloprovincialis</name>
    <name type="common">Mediterranean mussel</name>
    <dbReference type="NCBI Taxonomy" id="29158"/>
    <lineage>
        <taxon>Eukaryota</taxon>
        <taxon>Metazoa</taxon>
        <taxon>Spiralia</taxon>
        <taxon>Lophotrochozoa</taxon>
        <taxon>Mollusca</taxon>
        <taxon>Bivalvia</taxon>
        <taxon>Autobranchia</taxon>
        <taxon>Pteriomorphia</taxon>
        <taxon>Mytilida</taxon>
        <taxon>Mytiloidea</taxon>
        <taxon>Mytilidae</taxon>
        <taxon>Mytilinae</taxon>
        <taxon>Mytilus</taxon>
    </lineage>
</organism>
<gene>
    <name evidence="1" type="ORF">MGAL_10B049590</name>
</gene>
<keyword evidence="2" id="KW-1185">Reference proteome</keyword>
<proteinExistence type="predicted"/>
<reference evidence="1" key="1">
    <citation type="submission" date="2018-11" db="EMBL/GenBank/DDBJ databases">
        <authorList>
            <person name="Alioto T."/>
            <person name="Alioto T."/>
        </authorList>
    </citation>
    <scope>NUCLEOTIDE SEQUENCE</scope>
</reference>
<dbReference type="Proteomes" id="UP000596742">
    <property type="component" value="Unassembled WGS sequence"/>
</dbReference>
<dbReference type="OrthoDB" id="6114161at2759"/>